<evidence type="ECO:0000256" key="1">
    <source>
        <dbReference type="ARBA" id="ARBA00000085"/>
    </source>
</evidence>
<evidence type="ECO:0000256" key="11">
    <source>
        <dbReference type="SAM" id="Phobius"/>
    </source>
</evidence>
<keyword evidence="6 11" id="KW-0812">Transmembrane</keyword>
<evidence type="ECO:0000256" key="9">
    <source>
        <dbReference type="ARBA" id="ARBA00023012"/>
    </source>
</evidence>
<feature type="transmembrane region" description="Helical" evidence="11">
    <location>
        <begin position="206"/>
        <end position="224"/>
    </location>
</feature>
<comment type="caution">
    <text evidence="14">The sequence shown here is derived from an EMBL/GenBank/DDBJ whole genome shotgun (WGS) entry which is preliminary data.</text>
</comment>
<evidence type="ECO:0000256" key="4">
    <source>
        <dbReference type="ARBA" id="ARBA00022553"/>
    </source>
</evidence>
<dbReference type="InterPro" id="IPR050398">
    <property type="entry name" value="HssS/ArlS-like"/>
</dbReference>
<evidence type="ECO:0000313" key="14">
    <source>
        <dbReference type="EMBL" id="GFP74363.1"/>
    </source>
</evidence>
<dbReference type="EMBL" id="BLZR01000001">
    <property type="protein sequence ID" value="GFP74363.1"/>
    <property type="molecule type" value="Genomic_DNA"/>
</dbReference>
<dbReference type="EC" id="2.7.13.3" evidence="3"/>
<keyword evidence="8 11" id="KW-1133">Transmembrane helix</keyword>
<dbReference type="InterPro" id="IPR003594">
    <property type="entry name" value="HATPase_dom"/>
</dbReference>
<keyword evidence="5" id="KW-0808">Transferase</keyword>
<evidence type="ECO:0000256" key="7">
    <source>
        <dbReference type="ARBA" id="ARBA00022777"/>
    </source>
</evidence>
<keyword evidence="15" id="KW-1185">Reference proteome</keyword>
<dbReference type="SMART" id="SM00388">
    <property type="entry name" value="HisKA"/>
    <property type="match status" value="1"/>
</dbReference>
<keyword evidence="7 14" id="KW-0418">Kinase</keyword>
<dbReference type="GO" id="GO:0005886">
    <property type="term" value="C:plasma membrane"/>
    <property type="evidence" value="ECO:0007669"/>
    <property type="project" value="TreeGrafter"/>
</dbReference>
<proteinExistence type="predicted"/>
<gene>
    <name evidence="14" type="ORF">bsdtw1_00413</name>
</gene>
<dbReference type="PANTHER" id="PTHR45528">
    <property type="entry name" value="SENSOR HISTIDINE KINASE CPXA"/>
    <property type="match status" value="1"/>
</dbReference>
<dbReference type="InterPro" id="IPR003661">
    <property type="entry name" value="HisK_dim/P_dom"/>
</dbReference>
<dbReference type="SUPFAM" id="SSF47384">
    <property type="entry name" value="Homodimeric domain of signal transducing histidine kinase"/>
    <property type="match status" value="1"/>
</dbReference>
<feature type="domain" description="HAMP" evidence="13">
    <location>
        <begin position="226"/>
        <end position="278"/>
    </location>
</feature>
<dbReference type="Pfam" id="PF00672">
    <property type="entry name" value="HAMP"/>
    <property type="match status" value="1"/>
</dbReference>
<keyword evidence="4" id="KW-0597">Phosphoprotein</keyword>
<evidence type="ECO:0000256" key="8">
    <source>
        <dbReference type="ARBA" id="ARBA00022989"/>
    </source>
</evidence>
<dbReference type="InterPro" id="IPR003660">
    <property type="entry name" value="HAMP_dom"/>
</dbReference>
<organism evidence="14 15">
    <name type="scientific">Clostridium fungisolvens</name>
    <dbReference type="NCBI Taxonomy" id="1604897"/>
    <lineage>
        <taxon>Bacteria</taxon>
        <taxon>Bacillati</taxon>
        <taxon>Bacillota</taxon>
        <taxon>Clostridia</taxon>
        <taxon>Eubacteriales</taxon>
        <taxon>Clostridiaceae</taxon>
        <taxon>Clostridium</taxon>
    </lineage>
</organism>
<dbReference type="PANTHER" id="PTHR45528:SF8">
    <property type="entry name" value="HISTIDINE KINASE"/>
    <property type="match status" value="1"/>
</dbReference>
<evidence type="ECO:0000259" key="12">
    <source>
        <dbReference type="PROSITE" id="PS50109"/>
    </source>
</evidence>
<dbReference type="FunFam" id="3.30.565.10:FF:000006">
    <property type="entry name" value="Sensor histidine kinase WalK"/>
    <property type="match status" value="1"/>
</dbReference>
<dbReference type="Gene3D" id="1.10.287.130">
    <property type="match status" value="1"/>
</dbReference>
<dbReference type="Gene3D" id="3.30.565.10">
    <property type="entry name" value="Histidine kinase-like ATPase, C-terminal domain"/>
    <property type="match status" value="1"/>
</dbReference>
<dbReference type="GO" id="GO:0000155">
    <property type="term" value="F:phosphorelay sensor kinase activity"/>
    <property type="evidence" value="ECO:0007669"/>
    <property type="project" value="InterPro"/>
</dbReference>
<dbReference type="RefSeq" id="WP_244638091.1">
    <property type="nucleotide sequence ID" value="NZ_BLZR01000001.1"/>
</dbReference>
<evidence type="ECO:0000256" key="10">
    <source>
        <dbReference type="ARBA" id="ARBA00023136"/>
    </source>
</evidence>
<dbReference type="InterPro" id="IPR004358">
    <property type="entry name" value="Sig_transdc_His_kin-like_C"/>
</dbReference>
<evidence type="ECO:0000256" key="5">
    <source>
        <dbReference type="ARBA" id="ARBA00022679"/>
    </source>
</evidence>
<dbReference type="SUPFAM" id="SSF158472">
    <property type="entry name" value="HAMP domain-like"/>
    <property type="match status" value="1"/>
</dbReference>
<keyword evidence="10 11" id="KW-0472">Membrane</keyword>
<dbReference type="InterPro" id="IPR036097">
    <property type="entry name" value="HisK_dim/P_sf"/>
</dbReference>
<evidence type="ECO:0000256" key="6">
    <source>
        <dbReference type="ARBA" id="ARBA00022692"/>
    </source>
</evidence>
<accession>A0A6V8SHJ9</accession>
<dbReference type="PROSITE" id="PS50109">
    <property type="entry name" value="HIS_KIN"/>
    <property type="match status" value="1"/>
</dbReference>
<dbReference type="CDD" id="cd00075">
    <property type="entry name" value="HATPase"/>
    <property type="match status" value="1"/>
</dbReference>
<dbReference type="CDD" id="cd00082">
    <property type="entry name" value="HisKA"/>
    <property type="match status" value="1"/>
</dbReference>
<feature type="domain" description="Histidine kinase" evidence="12">
    <location>
        <begin position="293"/>
        <end position="509"/>
    </location>
</feature>
<dbReference type="AlphaFoldDB" id="A0A6V8SHJ9"/>
<dbReference type="Pfam" id="PF00512">
    <property type="entry name" value="HisKA"/>
    <property type="match status" value="1"/>
</dbReference>
<evidence type="ECO:0000256" key="2">
    <source>
        <dbReference type="ARBA" id="ARBA00004141"/>
    </source>
</evidence>
<evidence type="ECO:0000256" key="3">
    <source>
        <dbReference type="ARBA" id="ARBA00012438"/>
    </source>
</evidence>
<sequence length="509" mass="59528">MRSKKFLKFRFIRWVWNWKIMKPVRLVFKIFKERMEKSIRFELVVTFGICFLISLVAYGISNDILRDNYKSATLVYDDSEIQDRAQRFSNYLINTKDLSVTNSSDIQKSVGRFYGADANEKVILTDLDGKIIFKTNNVIQNSVDVYATIKYAMDSYSNRYNNQYRTEGKEFVIFYPLNIKDEKLYLFIFATPQAKMEYNQTYSSNSIMAVIIAVIVFVTSFIYITNKKMKYIEEISEGLRKIASGDLRFRINGRGKDELNNLAENINYMASEIMNRIEAERMAEKTKNELITNVSHDLRTPLTSVMGYIGLLKDGKYENEDQMKEYMNIAFNKSEKIKILLEDLFEYTKLTNQGVSLYKEQVNLNEFLSQLIEELMPLFDERGLRIHKDFTEERLEANLDVNKMLRAFENLLGNAIKYSFENTNITVSLKRDNEYALISIKNKGENIPREKLEKLFERFYRADESRTSENVSGSGLGLAICKNIVELHNGRIWAECYGNDIKFSVMIRL</sequence>
<comment type="catalytic activity">
    <reaction evidence="1">
        <text>ATP + protein L-histidine = ADP + protein N-phospho-L-histidine.</text>
        <dbReference type="EC" id="2.7.13.3"/>
    </reaction>
</comment>
<protein>
    <recommendedName>
        <fullName evidence="3">histidine kinase</fullName>
        <ecNumber evidence="3">2.7.13.3</ecNumber>
    </recommendedName>
</protein>
<reference evidence="14 15" key="1">
    <citation type="submission" date="2020-07" db="EMBL/GenBank/DDBJ databases">
        <title>A new beta-1,3-glucan-decomposing anaerobic bacterium isolated from anoxic soil subjected to biological soil disinfestation.</title>
        <authorList>
            <person name="Ueki A."/>
            <person name="Tonouchi A."/>
        </authorList>
    </citation>
    <scope>NUCLEOTIDE SEQUENCE [LARGE SCALE GENOMIC DNA]</scope>
    <source>
        <strain evidence="14 15">TW1</strain>
    </source>
</reference>
<evidence type="ECO:0000313" key="15">
    <source>
        <dbReference type="Proteomes" id="UP000580568"/>
    </source>
</evidence>
<comment type="subcellular location">
    <subcellularLocation>
        <location evidence="2">Membrane</location>
        <topology evidence="2">Multi-pass membrane protein</topology>
    </subcellularLocation>
</comment>
<dbReference type="FunFam" id="1.10.287.130:FF:000001">
    <property type="entry name" value="Two-component sensor histidine kinase"/>
    <property type="match status" value="1"/>
</dbReference>
<dbReference type="PRINTS" id="PR00344">
    <property type="entry name" value="BCTRLSENSOR"/>
</dbReference>
<name>A0A6V8SHJ9_9CLOT</name>
<dbReference type="SMART" id="SM00387">
    <property type="entry name" value="HATPase_c"/>
    <property type="match status" value="1"/>
</dbReference>
<dbReference type="Proteomes" id="UP000580568">
    <property type="component" value="Unassembled WGS sequence"/>
</dbReference>
<dbReference type="CDD" id="cd06225">
    <property type="entry name" value="HAMP"/>
    <property type="match status" value="1"/>
</dbReference>
<dbReference type="InterPro" id="IPR036890">
    <property type="entry name" value="HATPase_C_sf"/>
</dbReference>
<dbReference type="PROSITE" id="PS50885">
    <property type="entry name" value="HAMP"/>
    <property type="match status" value="1"/>
</dbReference>
<dbReference type="InterPro" id="IPR005467">
    <property type="entry name" value="His_kinase_dom"/>
</dbReference>
<dbReference type="SMART" id="SM00304">
    <property type="entry name" value="HAMP"/>
    <property type="match status" value="1"/>
</dbReference>
<dbReference type="Gene3D" id="6.10.340.10">
    <property type="match status" value="1"/>
</dbReference>
<dbReference type="SUPFAM" id="SSF55874">
    <property type="entry name" value="ATPase domain of HSP90 chaperone/DNA topoisomerase II/histidine kinase"/>
    <property type="match status" value="1"/>
</dbReference>
<keyword evidence="9" id="KW-0902">Two-component regulatory system</keyword>
<dbReference type="Pfam" id="PF02518">
    <property type="entry name" value="HATPase_c"/>
    <property type="match status" value="1"/>
</dbReference>
<evidence type="ECO:0000259" key="13">
    <source>
        <dbReference type="PROSITE" id="PS50885"/>
    </source>
</evidence>